<dbReference type="Pfam" id="PF03730">
    <property type="entry name" value="Ku_C"/>
    <property type="match status" value="1"/>
</dbReference>
<dbReference type="InterPro" id="IPR006164">
    <property type="entry name" value="DNA_bd_Ku70/Ku80"/>
</dbReference>
<protein>
    <recommendedName>
        <fullName evidence="5">ATP-dependent DNA helicase II subunit 1</fullName>
        <ecNumber evidence="4">3.6.4.12</ecNumber>
    </recommendedName>
    <alternativeName>
        <fullName evidence="17">ATP-dependent DNA helicase II subunit Ku70</fullName>
    </alternativeName>
</protein>
<keyword evidence="6" id="KW-0158">Chromosome</keyword>
<dbReference type="GO" id="GO:0003690">
    <property type="term" value="F:double-stranded DNA binding"/>
    <property type="evidence" value="ECO:0007669"/>
    <property type="project" value="TreeGrafter"/>
</dbReference>
<dbReference type="InterPro" id="IPR005160">
    <property type="entry name" value="Ku_C"/>
</dbReference>
<evidence type="ECO:0000256" key="6">
    <source>
        <dbReference type="ARBA" id="ARBA00022454"/>
    </source>
</evidence>
<dbReference type="PROSITE" id="PS50800">
    <property type="entry name" value="SAP"/>
    <property type="match status" value="1"/>
</dbReference>
<dbReference type="InterPro" id="IPR027388">
    <property type="entry name" value="Ku70_bridge/pillars_dom_sf"/>
</dbReference>
<evidence type="ECO:0000313" key="20">
    <source>
        <dbReference type="EMBL" id="TEB31595.1"/>
    </source>
</evidence>
<dbReference type="Gene3D" id="2.40.290.10">
    <property type="match status" value="1"/>
</dbReference>
<reference evidence="20 21" key="1">
    <citation type="journal article" date="2019" name="Nat. Ecol. Evol.">
        <title>Megaphylogeny resolves global patterns of mushroom evolution.</title>
        <authorList>
            <person name="Varga T."/>
            <person name="Krizsan K."/>
            <person name="Foldi C."/>
            <person name="Dima B."/>
            <person name="Sanchez-Garcia M."/>
            <person name="Sanchez-Ramirez S."/>
            <person name="Szollosi G.J."/>
            <person name="Szarkandi J.G."/>
            <person name="Papp V."/>
            <person name="Albert L."/>
            <person name="Andreopoulos W."/>
            <person name="Angelini C."/>
            <person name="Antonin V."/>
            <person name="Barry K.W."/>
            <person name="Bougher N.L."/>
            <person name="Buchanan P."/>
            <person name="Buyck B."/>
            <person name="Bense V."/>
            <person name="Catcheside P."/>
            <person name="Chovatia M."/>
            <person name="Cooper J."/>
            <person name="Damon W."/>
            <person name="Desjardin D."/>
            <person name="Finy P."/>
            <person name="Geml J."/>
            <person name="Haridas S."/>
            <person name="Hughes K."/>
            <person name="Justo A."/>
            <person name="Karasinski D."/>
            <person name="Kautmanova I."/>
            <person name="Kiss B."/>
            <person name="Kocsube S."/>
            <person name="Kotiranta H."/>
            <person name="LaButti K.M."/>
            <person name="Lechner B.E."/>
            <person name="Liimatainen K."/>
            <person name="Lipzen A."/>
            <person name="Lukacs Z."/>
            <person name="Mihaltcheva S."/>
            <person name="Morgado L.N."/>
            <person name="Niskanen T."/>
            <person name="Noordeloos M.E."/>
            <person name="Ohm R.A."/>
            <person name="Ortiz-Santana B."/>
            <person name="Ovrebo C."/>
            <person name="Racz N."/>
            <person name="Riley R."/>
            <person name="Savchenko A."/>
            <person name="Shiryaev A."/>
            <person name="Soop K."/>
            <person name="Spirin V."/>
            <person name="Szebenyi C."/>
            <person name="Tomsovsky M."/>
            <person name="Tulloss R.E."/>
            <person name="Uehling J."/>
            <person name="Grigoriev I.V."/>
            <person name="Vagvolgyi C."/>
            <person name="Papp T."/>
            <person name="Martin F.M."/>
            <person name="Miettinen O."/>
            <person name="Hibbett D.S."/>
            <person name="Nagy L.G."/>
        </authorList>
    </citation>
    <scope>NUCLEOTIDE SEQUENCE [LARGE SCALE GENOMIC DNA]</scope>
    <source>
        <strain evidence="20 21">FP101781</strain>
    </source>
</reference>
<dbReference type="SUPFAM" id="SSF100939">
    <property type="entry name" value="SPOC domain-like"/>
    <property type="match status" value="1"/>
</dbReference>
<evidence type="ECO:0000256" key="8">
    <source>
        <dbReference type="ARBA" id="ARBA00022763"/>
    </source>
</evidence>
<evidence type="ECO:0000256" key="18">
    <source>
        <dbReference type="SAM" id="MobiDB-lite"/>
    </source>
</evidence>
<keyword evidence="15" id="KW-0234">DNA repair</keyword>
<dbReference type="OrthoDB" id="761538at2759"/>
<dbReference type="Gene3D" id="1.10.720.30">
    <property type="entry name" value="SAP domain"/>
    <property type="match status" value="1"/>
</dbReference>
<evidence type="ECO:0000256" key="10">
    <source>
        <dbReference type="ARBA" id="ARBA00022806"/>
    </source>
</evidence>
<dbReference type="InterPro" id="IPR006165">
    <property type="entry name" value="Ku70"/>
</dbReference>
<keyword evidence="10" id="KW-0347">Helicase</keyword>
<evidence type="ECO:0000256" key="3">
    <source>
        <dbReference type="ARBA" id="ARBA00005240"/>
    </source>
</evidence>
<dbReference type="Proteomes" id="UP000298030">
    <property type="component" value="Unassembled WGS sequence"/>
</dbReference>
<dbReference type="InterPro" id="IPR047087">
    <property type="entry name" value="KU70_core_dom"/>
</dbReference>
<dbReference type="AlphaFoldDB" id="A0A4Y7TBP1"/>
<dbReference type="Pfam" id="PF02037">
    <property type="entry name" value="SAP"/>
    <property type="match status" value="1"/>
</dbReference>
<dbReference type="PANTHER" id="PTHR12604">
    <property type="entry name" value="KU AUTOANTIGEN DNA HELICASE"/>
    <property type="match status" value="1"/>
</dbReference>
<evidence type="ECO:0000256" key="12">
    <source>
        <dbReference type="ARBA" id="ARBA00022895"/>
    </source>
</evidence>
<sequence length="652" mass="73055">MAPYDEWNKIEEEDDEELQDTSLYEGKRDVILFAIDCSESMLQQYEHPEYENLQTCHLYMALEAAMQIEKRKIIAGPRDSVGIMLFNTTRKSEGGGYASEIKQGTYLYQSISLLSAPKVQEIIRLLEDTRENPSELESQFPPTEKRVPMGDVFTSCNWILRDGAPKTATKRVFLITDEDNPHPGSGQLVTSARTTLIDLTQAGVTVEPFFISTEIKPFNTSKFYSTVLLPTNLDVDDEGEDGSILPESISLTRIEDLLAQMRFHEVPKRAMFTSTLKLGEGFIIGVKGYNLVTEQKKGSYQYFVDLGDRMEAAKSRTMYVDELRDEEVDRTKIVYGASGGASAAATTEDDGAGEENSVAVRKVKPGQRPFYTPEEITSFRTMGLETGIKLLGFKDRSELRFEDNVKHSLFLYPDEMAFSGSKRTFSALLKSMVDKRKIGLALALTRRNASPMFCYLLPQEEKVDPDSGWTIDPPGIHVIPIPFADDIRAAPIEQAHQATGDLIKAAQKLVSKLTIRNGTYPPDSYPNPALAFHNAQLEAAAFREEFTPEEFVDLTEPNSKAIHKKAGELMKEWKKALVEDPASDVVDTAVAGTKRKADVSVSEAEFRSYWESGGLNKYKVDQLKDFLKSKSQPVSGKKADLVERVSQWFQTH</sequence>
<dbReference type="GO" id="GO:0043564">
    <property type="term" value="C:Ku70:Ku80 complex"/>
    <property type="evidence" value="ECO:0007669"/>
    <property type="project" value="InterPro"/>
</dbReference>
<evidence type="ECO:0000256" key="15">
    <source>
        <dbReference type="ARBA" id="ARBA00023204"/>
    </source>
</evidence>
<keyword evidence="13 20" id="KW-0238">DNA-binding</keyword>
<dbReference type="InterPro" id="IPR016194">
    <property type="entry name" value="SPOC-like_C_dom_sf"/>
</dbReference>
<accession>A0A4Y7TBP1</accession>
<dbReference type="GO" id="GO:0000781">
    <property type="term" value="C:chromosome, telomeric region"/>
    <property type="evidence" value="ECO:0007669"/>
    <property type="project" value="UniProtKB-SubCell"/>
</dbReference>
<dbReference type="InterPro" id="IPR036361">
    <property type="entry name" value="SAP_dom_sf"/>
</dbReference>
<evidence type="ECO:0000256" key="17">
    <source>
        <dbReference type="ARBA" id="ARBA00031811"/>
    </source>
</evidence>
<dbReference type="PIRSF" id="PIRSF003033">
    <property type="entry name" value="Ku70"/>
    <property type="match status" value="1"/>
</dbReference>
<proteinExistence type="inferred from homology"/>
<feature type="region of interest" description="Disordered" evidence="18">
    <location>
        <begin position="1"/>
        <end position="20"/>
    </location>
</feature>
<dbReference type="SUPFAM" id="SSF68906">
    <property type="entry name" value="SAP domain"/>
    <property type="match status" value="1"/>
</dbReference>
<dbReference type="EMBL" id="QPFP01000018">
    <property type="protein sequence ID" value="TEB31595.1"/>
    <property type="molecule type" value="Genomic_DNA"/>
</dbReference>
<evidence type="ECO:0000256" key="1">
    <source>
        <dbReference type="ARBA" id="ARBA00004123"/>
    </source>
</evidence>
<evidence type="ECO:0000256" key="2">
    <source>
        <dbReference type="ARBA" id="ARBA00004574"/>
    </source>
</evidence>
<comment type="caution">
    <text evidence="20">The sequence shown here is derived from an EMBL/GenBank/DDBJ whole genome shotgun (WGS) entry which is preliminary data.</text>
</comment>
<dbReference type="InterPro" id="IPR036465">
    <property type="entry name" value="vWFA_dom_sf"/>
</dbReference>
<dbReference type="GO" id="GO:0042162">
    <property type="term" value="F:telomeric DNA binding"/>
    <property type="evidence" value="ECO:0007669"/>
    <property type="project" value="InterPro"/>
</dbReference>
<dbReference type="GO" id="GO:0016787">
    <property type="term" value="F:hydrolase activity"/>
    <property type="evidence" value="ECO:0007669"/>
    <property type="project" value="UniProtKB-KW"/>
</dbReference>
<keyword evidence="21" id="KW-1185">Reference proteome</keyword>
<evidence type="ECO:0000256" key="14">
    <source>
        <dbReference type="ARBA" id="ARBA00023172"/>
    </source>
</evidence>
<dbReference type="GO" id="GO:0006310">
    <property type="term" value="P:DNA recombination"/>
    <property type="evidence" value="ECO:0007669"/>
    <property type="project" value="UniProtKB-KW"/>
</dbReference>
<dbReference type="InterPro" id="IPR003034">
    <property type="entry name" value="SAP_dom"/>
</dbReference>
<evidence type="ECO:0000256" key="11">
    <source>
        <dbReference type="ARBA" id="ARBA00022840"/>
    </source>
</evidence>
<organism evidence="20 21">
    <name type="scientific">Coprinellus micaceus</name>
    <name type="common">Glistening ink-cap mushroom</name>
    <name type="synonym">Coprinus micaceus</name>
    <dbReference type="NCBI Taxonomy" id="71717"/>
    <lineage>
        <taxon>Eukaryota</taxon>
        <taxon>Fungi</taxon>
        <taxon>Dikarya</taxon>
        <taxon>Basidiomycota</taxon>
        <taxon>Agaricomycotina</taxon>
        <taxon>Agaricomycetes</taxon>
        <taxon>Agaricomycetidae</taxon>
        <taxon>Agaricales</taxon>
        <taxon>Agaricineae</taxon>
        <taxon>Psathyrellaceae</taxon>
        <taxon>Coprinellus</taxon>
    </lineage>
</organism>
<dbReference type="Gene3D" id="1.10.1600.10">
    <property type="match status" value="1"/>
</dbReference>
<dbReference type="Gene3D" id="3.40.50.410">
    <property type="entry name" value="von Willebrand factor, type A domain"/>
    <property type="match status" value="1"/>
</dbReference>
<evidence type="ECO:0000256" key="13">
    <source>
        <dbReference type="ARBA" id="ARBA00023125"/>
    </source>
</evidence>
<dbReference type="STRING" id="71717.A0A4Y7TBP1"/>
<keyword evidence="14" id="KW-0233">DNA recombination</keyword>
<dbReference type="CDD" id="cd00788">
    <property type="entry name" value="KU70"/>
    <property type="match status" value="1"/>
</dbReference>
<dbReference type="SMART" id="SM00559">
    <property type="entry name" value="Ku78"/>
    <property type="match status" value="1"/>
</dbReference>
<comment type="similarity">
    <text evidence="3">Belongs to the ku70 family.</text>
</comment>
<keyword evidence="11" id="KW-0067">ATP-binding</keyword>
<gene>
    <name evidence="20" type="ORF">FA13DRAFT_1732432</name>
</gene>
<feature type="domain" description="SAP" evidence="19">
    <location>
        <begin position="615"/>
        <end position="649"/>
    </location>
</feature>
<keyword evidence="9" id="KW-0378">Hydrolase</keyword>
<dbReference type="GO" id="GO:0005524">
    <property type="term" value="F:ATP binding"/>
    <property type="evidence" value="ECO:0007669"/>
    <property type="project" value="UniProtKB-KW"/>
</dbReference>
<dbReference type="InterPro" id="IPR005161">
    <property type="entry name" value="Ku_N"/>
</dbReference>
<dbReference type="Pfam" id="PF03731">
    <property type="entry name" value="Ku_N"/>
    <property type="match status" value="1"/>
</dbReference>
<dbReference type="Gene3D" id="4.10.970.10">
    <property type="entry name" value="Ku70, bridge and pillars"/>
    <property type="match status" value="1"/>
</dbReference>
<dbReference type="GO" id="GO:0006303">
    <property type="term" value="P:double-strand break repair via nonhomologous end joining"/>
    <property type="evidence" value="ECO:0007669"/>
    <property type="project" value="InterPro"/>
</dbReference>
<keyword evidence="7" id="KW-0547">Nucleotide-binding</keyword>
<comment type="subcellular location">
    <subcellularLocation>
        <location evidence="2">Chromosome</location>
        <location evidence="2">Telomere</location>
    </subcellularLocation>
    <subcellularLocation>
        <location evidence="1">Nucleus</location>
    </subcellularLocation>
</comment>
<dbReference type="EC" id="3.6.4.12" evidence="4"/>
<dbReference type="SUPFAM" id="SSF53300">
    <property type="entry name" value="vWA-like"/>
    <property type="match status" value="1"/>
</dbReference>
<evidence type="ECO:0000313" key="21">
    <source>
        <dbReference type="Proteomes" id="UP000298030"/>
    </source>
</evidence>
<keyword evidence="8" id="KW-0227">DNA damage</keyword>
<name>A0A4Y7TBP1_COPMI</name>
<dbReference type="Pfam" id="PF02735">
    <property type="entry name" value="Ku"/>
    <property type="match status" value="1"/>
</dbReference>
<dbReference type="SMART" id="SM00513">
    <property type="entry name" value="SAP"/>
    <property type="match status" value="1"/>
</dbReference>
<evidence type="ECO:0000259" key="19">
    <source>
        <dbReference type="PROSITE" id="PS50800"/>
    </source>
</evidence>
<evidence type="ECO:0000256" key="9">
    <source>
        <dbReference type="ARBA" id="ARBA00022801"/>
    </source>
</evidence>
<keyword evidence="16" id="KW-0539">Nucleus</keyword>
<dbReference type="GO" id="GO:0003684">
    <property type="term" value="F:damaged DNA binding"/>
    <property type="evidence" value="ECO:0007669"/>
    <property type="project" value="InterPro"/>
</dbReference>
<evidence type="ECO:0000256" key="7">
    <source>
        <dbReference type="ARBA" id="ARBA00022741"/>
    </source>
</evidence>
<evidence type="ECO:0000256" key="4">
    <source>
        <dbReference type="ARBA" id="ARBA00012551"/>
    </source>
</evidence>
<keyword evidence="12" id="KW-0779">Telomere</keyword>
<dbReference type="GO" id="GO:0000723">
    <property type="term" value="P:telomere maintenance"/>
    <property type="evidence" value="ECO:0007669"/>
    <property type="project" value="InterPro"/>
</dbReference>
<dbReference type="PANTHER" id="PTHR12604:SF2">
    <property type="entry name" value="X-RAY REPAIR CROSS-COMPLEMENTING PROTEIN 6"/>
    <property type="match status" value="1"/>
</dbReference>
<feature type="compositionally biased region" description="Basic and acidic residues" evidence="18">
    <location>
        <begin position="1"/>
        <end position="10"/>
    </location>
</feature>
<dbReference type="GO" id="GO:0003678">
    <property type="term" value="F:DNA helicase activity"/>
    <property type="evidence" value="ECO:0007669"/>
    <property type="project" value="UniProtKB-EC"/>
</dbReference>
<evidence type="ECO:0000256" key="16">
    <source>
        <dbReference type="ARBA" id="ARBA00023242"/>
    </source>
</evidence>
<evidence type="ECO:0000256" key="5">
    <source>
        <dbReference type="ARBA" id="ARBA00021796"/>
    </source>
</evidence>